<feature type="transmembrane region" description="Helical" evidence="10">
    <location>
        <begin position="38"/>
        <end position="58"/>
    </location>
</feature>
<feature type="transmembrane region" description="Helical" evidence="10">
    <location>
        <begin position="96"/>
        <end position="120"/>
    </location>
</feature>
<comment type="function">
    <text evidence="9 10">Fluoride-specific ion channel. Important for reducing fluoride concentration in the cell, thus reducing its toxicity.</text>
</comment>
<keyword evidence="10" id="KW-0406">Ion transport</keyword>
<reference evidence="11 12" key="1">
    <citation type="submission" date="2020-08" db="EMBL/GenBank/DDBJ databases">
        <title>Genome public.</title>
        <authorList>
            <person name="Liu C."/>
            <person name="Sun Q."/>
        </authorList>
    </citation>
    <scope>NUCLEOTIDE SEQUENCE [LARGE SCALE GENOMIC DNA]</scope>
    <source>
        <strain evidence="11 12">NSJ-9</strain>
    </source>
</reference>
<accession>A0ABR7GEU1</accession>
<gene>
    <name evidence="10 11" type="primary">crcB</name>
    <name evidence="10" type="synonym">fluC</name>
    <name evidence="11" type="ORF">H8R94_04990</name>
</gene>
<keyword evidence="5 10" id="KW-0472">Membrane</keyword>
<dbReference type="PANTHER" id="PTHR28259">
    <property type="entry name" value="FLUORIDE EXPORT PROTEIN 1-RELATED"/>
    <property type="match status" value="1"/>
</dbReference>
<keyword evidence="10" id="KW-0813">Transport</keyword>
<comment type="subcellular location">
    <subcellularLocation>
        <location evidence="1 10">Cell membrane</location>
        <topology evidence="1 10">Multi-pass membrane protein</topology>
    </subcellularLocation>
</comment>
<feature type="binding site" evidence="10">
    <location>
        <position position="74"/>
    </location>
    <ligand>
        <name>Na(+)</name>
        <dbReference type="ChEBI" id="CHEBI:29101"/>
        <note>structural</note>
    </ligand>
</feature>
<evidence type="ECO:0000256" key="3">
    <source>
        <dbReference type="ARBA" id="ARBA00022692"/>
    </source>
</evidence>
<evidence type="ECO:0000256" key="2">
    <source>
        <dbReference type="ARBA" id="ARBA00022475"/>
    </source>
</evidence>
<comment type="caution">
    <text evidence="11">The sequence shown here is derived from an EMBL/GenBank/DDBJ whole genome shotgun (WGS) entry which is preliminary data.</text>
</comment>
<feature type="transmembrane region" description="Helical" evidence="10">
    <location>
        <begin position="64"/>
        <end position="84"/>
    </location>
</feature>
<keyword evidence="10" id="KW-0915">Sodium</keyword>
<sequence>MWNCFMVGLGGFVGSILRYLVGLLPLDTGNGFPIKTFLINLIGAFLLGFLSVCLGKRVDLPPQVALFLKVGLCGGFTTFSTFAYESSSLVQDGHMGVALIYMIGSLVLGVLAALLGQWIAG</sequence>
<evidence type="ECO:0000313" key="11">
    <source>
        <dbReference type="EMBL" id="MBC5685963.1"/>
    </source>
</evidence>
<organism evidence="11 12">
    <name type="scientific">Roseburia lenta</name>
    <dbReference type="NCBI Taxonomy" id="2763061"/>
    <lineage>
        <taxon>Bacteria</taxon>
        <taxon>Bacillati</taxon>
        <taxon>Bacillota</taxon>
        <taxon>Clostridia</taxon>
        <taxon>Lachnospirales</taxon>
        <taxon>Lachnospiraceae</taxon>
        <taxon>Roseburia</taxon>
    </lineage>
</organism>
<dbReference type="PANTHER" id="PTHR28259:SF1">
    <property type="entry name" value="FLUORIDE EXPORT PROTEIN 1-RELATED"/>
    <property type="match status" value="1"/>
</dbReference>
<keyword evidence="3 10" id="KW-0812">Transmembrane</keyword>
<evidence type="ECO:0000256" key="4">
    <source>
        <dbReference type="ARBA" id="ARBA00022989"/>
    </source>
</evidence>
<dbReference type="NCBIfam" id="TIGR00494">
    <property type="entry name" value="crcB"/>
    <property type="match status" value="1"/>
</dbReference>
<evidence type="ECO:0000313" key="12">
    <source>
        <dbReference type="Proteomes" id="UP000643810"/>
    </source>
</evidence>
<keyword evidence="2 10" id="KW-1003">Cell membrane</keyword>
<dbReference type="Pfam" id="PF02537">
    <property type="entry name" value="CRCB"/>
    <property type="match status" value="1"/>
</dbReference>
<evidence type="ECO:0000256" key="9">
    <source>
        <dbReference type="ARBA" id="ARBA00049940"/>
    </source>
</evidence>
<keyword evidence="10" id="KW-0479">Metal-binding</keyword>
<comment type="activity regulation">
    <text evidence="10">Na(+) is not transported, but it plays an essential structural role and its presence is essential for fluoride channel function.</text>
</comment>
<evidence type="ECO:0000256" key="10">
    <source>
        <dbReference type="HAMAP-Rule" id="MF_00454"/>
    </source>
</evidence>
<dbReference type="EMBL" id="JACOPG010000002">
    <property type="protein sequence ID" value="MBC5685963.1"/>
    <property type="molecule type" value="Genomic_DNA"/>
</dbReference>
<keyword evidence="12" id="KW-1185">Reference proteome</keyword>
<name>A0ABR7GEU1_9FIRM</name>
<dbReference type="Proteomes" id="UP000643810">
    <property type="component" value="Unassembled WGS sequence"/>
</dbReference>
<keyword evidence="4 10" id="KW-1133">Transmembrane helix</keyword>
<evidence type="ECO:0000256" key="8">
    <source>
        <dbReference type="ARBA" id="ARBA00035585"/>
    </source>
</evidence>
<evidence type="ECO:0000256" key="1">
    <source>
        <dbReference type="ARBA" id="ARBA00004651"/>
    </source>
</evidence>
<comment type="catalytic activity">
    <reaction evidence="8">
        <text>fluoride(in) = fluoride(out)</text>
        <dbReference type="Rhea" id="RHEA:76159"/>
        <dbReference type="ChEBI" id="CHEBI:17051"/>
    </reaction>
    <physiologicalReaction direction="left-to-right" evidence="8">
        <dbReference type="Rhea" id="RHEA:76160"/>
    </physiologicalReaction>
</comment>
<dbReference type="HAMAP" id="MF_00454">
    <property type="entry name" value="FluC"/>
    <property type="match status" value="1"/>
</dbReference>
<evidence type="ECO:0000256" key="7">
    <source>
        <dbReference type="ARBA" id="ARBA00035120"/>
    </source>
</evidence>
<dbReference type="InterPro" id="IPR003691">
    <property type="entry name" value="FluC"/>
</dbReference>
<comment type="similarity">
    <text evidence="7 10">Belongs to the fluoride channel Fluc/FEX (TC 1.A.43) family.</text>
</comment>
<keyword evidence="6 10" id="KW-0407">Ion channel</keyword>
<evidence type="ECO:0000256" key="5">
    <source>
        <dbReference type="ARBA" id="ARBA00023136"/>
    </source>
</evidence>
<protein>
    <recommendedName>
        <fullName evidence="10">Fluoride-specific ion channel FluC</fullName>
    </recommendedName>
</protein>
<evidence type="ECO:0000256" key="6">
    <source>
        <dbReference type="ARBA" id="ARBA00023303"/>
    </source>
</evidence>
<feature type="binding site" evidence="10">
    <location>
        <position position="77"/>
    </location>
    <ligand>
        <name>Na(+)</name>
        <dbReference type="ChEBI" id="CHEBI:29101"/>
        <note>structural</note>
    </ligand>
</feature>
<feature type="transmembrane region" description="Helical" evidence="10">
    <location>
        <begin position="6"/>
        <end position="26"/>
    </location>
</feature>
<proteinExistence type="inferred from homology"/>